<evidence type="ECO:0000313" key="11">
    <source>
        <dbReference type="Proteomes" id="UP001247542"/>
    </source>
</evidence>
<evidence type="ECO:0000256" key="4">
    <source>
        <dbReference type="ARBA" id="ARBA00022679"/>
    </source>
</evidence>
<reference evidence="10 11" key="1">
    <citation type="submission" date="2023-06" db="EMBL/GenBank/DDBJ databases">
        <title>Draft genome sequence of Gleimia hominis type strain CCUG 57540T.</title>
        <authorList>
            <person name="Salva-Serra F."/>
            <person name="Cardew S."/>
            <person name="Jensie Markopoulos S."/>
            <person name="Ohlen M."/>
            <person name="Inganas E."/>
            <person name="Svensson-Stadler L."/>
            <person name="Moore E.R.B."/>
        </authorList>
    </citation>
    <scope>NUCLEOTIDE SEQUENCE [LARGE SCALE GENOMIC DNA]</scope>
    <source>
        <strain evidence="10 11">CCUG 57540</strain>
    </source>
</reference>
<dbReference type="GO" id="GO:0031071">
    <property type="term" value="F:cysteine desulfurase activity"/>
    <property type="evidence" value="ECO:0007669"/>
    <property type="project" value="UniProtKB-EC"/>
</dbReference>
<evidence type="ECO:0000256" key="5">
    <source>
        <dbReference type="ARBA" id="ARBA00022898"/>
    </source>
</evidence>
<keyword evidence="5 8" id="KW-0663">Pyridoxal phosphate</keyword>
<comment type="function">
    <text evidence="8">Catalyzes the removal of elemental sulfur and selenium atoms from L-cysteine, L-cystine, L-selenocysteine, and L-selenocystine to produce L-alanine.</text>
</comment>
<dbReference type="PANTHER" id="PTHR43586">
    <property type="entry name" value="CYSTEINE DESULFURASE"/>
    <property type="match status" value="1"/>
</dbReference>
<dbReference type="Gene3D" id="3.90.1150.10">
    <property type="entry name" value="Aspartate Aminotransferase, domain 1"/>
    <property type="match status" value="1"/>
</dbReference>
<evidence type="ECO:0000256" key="2">
    <source>
        <dbReference type="ARBA" id="ARBA00010447"/>
    </source>
</evidence>
<dbReference type="RefSeq" id="WP_313274432.1">
    <property type="nucleotide sequence ID" value="NZ_JASXSX010000005.1"/>
</dbReference>
<comment type="cofactor">
    <cofactor evidence="1 7">
        <name>pyridoxal 5'-phosphate</name>
        <dbReference type="ChEBI" id="CHEBI:597326"/>
    </cofactor>
</comment>
<dbReference type="Proteomes" id="UP001247542">
    <property type="component" value="Unassembled WGS sequence"/>
</dbReference>
<evidence type="ECO:0000256" key="7">
    <source>
        <dbReference type="RuleBase" id="RU004504"/>
    </source>
</evidence>
<dbReference type="InterPro" id="IPR015421">
    <property type="entry name" value="PyrdxlP-dep_Trfase_major"/>
</dbReference>
<dbReference type="NCBIfam" id="TIGR01979">
    <property type="entry name" value="sufS"/>
    <property type="match status" value="1"/>
</dbReference>
<evidence type="ECO:0000256" key="6">
    <source>
        <dbReference type="ARBA" id="ARBA00050776"/>
    </source>
</evidence>
<name>A0ABU3ICI9_9ACTO</name>
<evidence type="ECO:0000256" key="3">
    <source>
        <dbReference type="ARBA" id="ARBA00012239"/>
    </source>
</evidence>
<dbReference type="Gene3D" id="3.40.640.10">
    <property type="entry name" value="Type I PLP-dependent aspartate aminotransferase-like (Major domain)"/>
    <property type="match status" value="1"/>
</dbReference>
<dbReference type="InterPro" id="IPR010970">
    <property type="entry name" value="Cys_dSase_SufS"/>
</dbReference>
<dbReference type="InterPro" id="IPR015422">
    <property type="entry name" value="PyrdxlP-dep_Trfase_small"/>
</dbReference>
<proteinExistence type="inferred from homology"/>
<dbReference type="EC" id="2.8.1.7" evidence="3 8"/>
<gene>
    <name evidence="10" type="ORF">QS713_08380</name>
</gene>
<dbReference type="CDD" id="cd06453">
    <property type="entry name" value="SufS_like"/>
    <property type="match status" value="1"/>
</dbReference>
<dbReference type="Pfam" id="PF00266">
    <property type="entry name" value="Aminotran_5"/>
    <property type="match status" value="1"/>
</dbReference>
<sequence length="427" mass="45659">MEELNSGALSVQEVEALRHQFPILSRPGRSGDPIAYLDSSATAQKPQCVIDAEAQFYEHTNAAVNRGTHLLGDESTQAFEDARETVAAFVGAQPDELVWTKNATEALNLVAYAFSNATAENLDGPFKLGPGDRVVTTRSEHHANLIPWQELCRKTGAEFAYLDLDEQGRIDLATLDAITKNTKVVAFTHVSNVTGAISPVKQIVEAARAVGALVVLDTTQSSAHMPIDVQQLGVDFACFSSHKMCGPTGVGALWGRADLLEQMPPVLTGGSMIATVTMEQAIYQDPPARFEAGSQPVAQAVGWARAVKFLREVGMDRIAAYEDQITAQLLEGVRGVDGVRILGPQDPAGRIGVVSFALDGVHPHDVGQFLDGASVAVRVGHHCAIPLHTFFGVRSSTRASASLTTTPAEVDRLVRALRGVREFFVGG</sequence>
<keyword evidence="11" id="KW-1185">Reference proteome</keyword>
<comment type="similarity">
    <text evidence="2 8">Belongs to the class-V pyridoxal-phosphate-dependent aminotransferase family. Csd subfamily.</text>
</comment>
<evidence type="ECO:0000256" key="1">
    <source>
        <dbReference type="ARBA" id="ARBA00001933"/>
    </source>
</evidence>
<comment type="catalytic activity">
    <reaction evidence="6 8">
        <text>(sulfur carrier)-H + L-cysteine = (sulfur carrier)-SH + L-alanine</text>
        <dbReference type="Rhea" id="RHEA:43892"/>
        <dbReference type="Rhea" id="RHEA-COMP:14737"/>
        <dbReference type="Rhea" id="RHEA-COMP:14739"/>
        <dbReference type="ChEBI" id="CHEBI:29917"/>
        <dbReference type="ChEBI" id="CHEBI:35235"/>
        <dbReference type="ChEBI" id="CHEBI:57972"/>
        <dbReference type="ChEBI" id="CHEBI:64428"/>
        <dbReference type="EC" id="2.8.1.7"/>
    </reaction>
</comment>
<evidence type="ECO:0000259" key="9">
    <source>
        <dbReference type="Pfam" id="PF00266"/>
    </source>
</evidence>
<comment type="caution">
    <text evidence="10">The sequence shown here is derived from an EMBL/GenBank/DDBJ whole genome shotgun (WGS) entry which is preliminary data.</text>
</comment>
<dbReference type="PANTHER" id="PTHR43586:SF8">
    <property type="entry name" value="CYSTEINE DESULFURASE 1, CHLOROPLASTIC"/>
    <property type="match status" value="1"/>
</dbReference>
<accession>A0ABU3ICI9</accession>
<evidence type="ECO:0000256" key="8">
    <source>
        <dbReference type="RuleBase" id="RU004506"/>
    </source>
</evidence>
<dbReference type="PROSITE" id="PS00595">
    <property type="entry name" value="AA_TRANSFER_CLASS_5"/>
    <property type="match status" value="1"/>
</dbReference>
<protein>
    <recommendedName>
        <fullName evidence="3 8">Cysteine desulfurase</fullName>
        <ecNumber evidence="3 8">2.8.1.7</ecNumber>
    </recommendedName>
</protein>
<dbReference type="InterPro" id="IPR000192">
    <property type="entry name" value="Aminotrans_V_dom"/>
</dbReference>
<dbReference type="SUPFAM" id="SSF53383">
    <property type="entry name" value="PLP-dependent transferases"/>
    <property type="match status" value="1"/>
</dbReference>
<feature type="domain" description="Aminotransferase class V" evidence="9">
    <location>
        <begin position="36"/>
        <end position="413"/>
    </location>
</feature>
<organism evidence="10 11">
    <name type="scientific">Gleimia hominis</name>
    <dbReference type="NCBI Taxonomy" id="595468"/>
    <lineage>
        <taxon>Bacteria</taxon>
        <taxon>Bacillati</taxon>
        <taxon>Actinomycetota</taxon>
        <taxon>Actinomycetes</taxon>
        <taxon>Actinomycetales</taxon>
        <taxon>Actinomycetaceae</taxon>
        <taxon>Gleimia</taxon>
    </lineage>
</organism>
<dbReference type="InterPro" id="IPR015424">
    <property type="entry name" value="PyrdxlP-dep_Trfase"/>
</dbReference>
<keyword evidence="4 8" id="KW-0808">Transferase</keyword>
<dbReference type="EMBL" id="JASXSX010000005">
    <property type="protein sequence ID" value="MDT3768072.1"/>
    <property type="molecule type" value="Genomic_DNA"/>
</dbReference>
<evidence type="ECO:0000313" key="10">
    <source>
        <dbReference type="EMBL" id="MDT3768072.1"/>
    </source>
</evidence>
<dbReference type="InterPro" id="IPR020578">
    <property type="entry name" value="Aminotrans_V_PyrdxlP_BS"/>
</dbReference>